<dbReference type="GO" id="GO:0015074">
    <property type="term" value="P:DNA integration"/>
    <property type="evidence" value="ECO:0007669"/>
    <property type="project" value="UniProtKB-KW"/>
</dbReference>
<comment type="similarity">
    <text evidence="1">Belongs to the 'phage' integrase family.</text>
</comment>
<evidence type="ECO:0000256" key="4">
    <source>
        <dbReference type="ARBA" id="ARBA00023172"/>
    </source>
</evidence>
<reference evidence="7 8" key="1">
    <citation type="submission" date="2016-10" db="EMBL/GenBank/DDBJ databases">
        <authorList>
            <person name="de Groot N.N."/>
        </authorList>
    </citation>
    <scope>NUCLEOTIDE SEQUENCE [LARGE SCALE GENOMIC DNA]</scope>
    <source>
        <strain evidence="8">DSM 938 / 37b4</strain>
    </source>
</reference>
<evidence type="ECO:0000313" key="7">
    <source>
        <dbReference type="EMBL" id="SDG32956.1"/>
    </source>
</evidence>
<dbReference type="PROSITE" id="PS51898">
    <property type="entry name" value="TYR_RECOMBINASE"/>
    <property type="match status" value="1"/>
</dbReference>
<keyword evidence="4" id="KW-0233">DNA recombination</keyword>
<dbReference type="InterPro" id="IPR050090">
    <property type="entry name" value="Tyrosine_recombinase_XerCD"/>
</dbReference>
<feature type="domain" description="Tyr recombinase" evidence="6">
    <location>
        <begin position="154"/>
        <end position="338"/>
    </location>
</feature>
<keyword evidence="3" id="KW-0238">DNA-binding</keyword>
<dbReference type="InterPro" id="IPR013762">
    <property type="entry name" value="Integrase-like_cat_sf"/>
</dbReference>
<name>A0A1G7TCC2_RHOCA</name>
<evidence type="ECO:0000259" key="6">
    <source>
        <dbReference type="PROSITE" id="PS51898"/>
    </source>
</evidence>
<feature type="region of interest" description="Disordered" evidence="5">
    <location>
        <begin position="14"/>
        <end position="42"/>
    </location>
</feature>
<evidence type="ECO:0000256" key="5">
    <source>
        <dbReference type="SAM" id="MobiDB-lite"/>
    </source>
</evidence>
<dbReference type="Gene3D" id="1.10.443.10">
    <property type="entry name" value="Intergrase catalytic core"/>
    <property type="match status" value="1"/>
</dbReference>
<organism evidence="7 8">
    <name type="scientific">Rhodobacter capsulatus</name>
    <name type="common">Rhodopseudomonas capsulata</name>
    <dbReference type="NCBI Taxonomy" id="1061"/>
    <lineage>
        <taxon>Bacteria</taxon>
        <taxon>Pseudomonadati</taxon>
        <taxon>Pseudomonadota</taxon>
        <taxon>Alphaproteobacteria</taxon>
        <taxon>Rhodobacterales</taxon>
        <taxon>Rhodobacter group</taxon>
        <taxon>Rhodobacter</taxon>
    </lineage>
</organism>
<evidence type="ECO:0000256" key="3">
    <source>
        <dbReference type="ARBA" id="ARBA00023125"/>
    </source>
</evidence>
<dbReference type="InterPro" id="IPR002104">
    <property type="entry name" value="Integrase_catalytic"/>
</dbReference>
<dbReference type="EMBL" id="FNAY01000066">
    <property type="protein sequence ID" value="SDG32956.1"/>
    <property type="molecule type" value="Genomic_DNA"/>
</dbReference>
<dbReference type="Gene3D" id="1.10.150.130">
    <property type="match status" value="1"/>
</dbReference>
<dbReference type="InterPro" id="IPR010998">
    <property type="entry name" value="Integrase_recombinase_N"/>
</dbReference>
<proteinExistence type="inferred from homology"/>
<dbReference type="SUPFAM" id="SSF56349">
    <property type="entry name" value="DNA breaking-rejoining enzymes"/>
    <property type="match status" value="1"/>
</dbReference>
<dbReference type="Pfam" id="PF00589">
    <property type="entry name" value="Phage_integrase"/>
    <property type="match status" value="1"/>
</dbReference>
<dbReference type="PANTHER" id="PTHR30349">
    <property type="entry name" value="PHAGE INTEGRASE-RELATED"/>
    <property type="match status" value="1"/>
</dbReference>
<evidence type="ECO:0000313" key="8">
    <source>
        <dbReference type="Proteomes" id="UP000183812"/>
    </source>
</evidence>
<dbReference type="AlphaFoldDB" id="A0A1G7TCC2"/>
<evidence type="ECO:0000256" key="1">
    <source>
        <dbReference type="ARBA" id="ARBA00008857"/>
    </source>
</evidence>
<dbReference type="Proteomes" id="UP000183812">
    <property type="component" value="Unassembled WGS sequence"/>
</dbReference>
<accession>A0A1G7TCC2</accession>
<dbReference type="PANTHER" id="PTHR30349:SF41">
    <property type="entry name" value="INTEGRASE_RECOMBINASE PROTEIN MJ0367-RELATED"/>
    <property type="match status" value="1"/>
</dbReference>
<evidence type="ECO:0000256" key="2">
    <source>
        <dbReference type="ARBA" id="ARBA00022908"/>
    </source>
</evidence>
<dbReference type="RefSeq" id="WP_217630616.1">
    <property type="nucleotide sequence ID" value="NZ_FNAY01000066.1"/>
</dbReference>
<feature type="non-terminal residue" evidence="7">
    <location>
        <position position="1"/>
    </location>
</feature>
<protein>
    <submittedName>
        <fullName evidence="7">Site-specific recombinase XerD</fullName>
    </submittedName>
</protein>
<dbReference type="GO" id="GO:0003677">
    <property type="term" value="F:DNA binding"/>
    <property type="evidence" value="ECO:0007669"/>
    <property type="project" value="UniProtKB-KW"/>
</dbReference>
<feature type="compositionally biased region" description="Polar residues" evidence="5">
    <location>
        <begin position="18"/>
        <end position="37"/>
    </location>
</feature>
<sequence>HDLRMSDDNLLSRYQRKITPSSDTITQSVGIDPSEQSAPEPVADPLEALPKLSAAVEQYVEQTGRNRPVSFHNAVRRVSSRLIDLCGDKPTDKYSRKDACAYRDSLVKSGLAGSTIVREINTIRAILNFAASEAGVSASTAFTKLYVDAKAGTTERQPFSSAQLDHLRRLCREADDERRWLIALVADTGMQLGEAAGLRRSDFRVVDGVPVVVVEPHAARRLKNDASKRVIPLVGDALWASQRIFASGSPSLFAFPSYNRGRTTQSSSASAALNKWMEGNGIKGVSIHSLRHSFRDRCRRVAMPTEMVNQIGGWTDGANVGSRYGMGFTADVLREWMVKLVNKSPGKKV</sequence>
<dbReference type="GO" id="GO:0006310">
    <property type="term" value="P:DNA recombination"/>
    <property type="evidence" value="ECO:0007669"/>
    <property type="project" value="UniProtKB-KW"/>
</dbReference>
<dbReference type="InterPro" id="IPR011010">
    <property type="entry name" value="DNA_brk_join_enz"/>
</dbReference>
<gene>
    <name evidence="7" type="ORF">SAMN04244550_03776</name>
</gene>
<keyword evidence="2" id="KW-0229">DNA integration</keyword>